<proteinExistence type="predicted"/>
<organism evidence="1 2">
    <name type="scientific">Paraburkholderia humisilvae</name>
    <dbReference type="NCBI Taxonomy" id="627669"/>
    <lineage>
        <taxon>Bacteria</taxon>
        <taxon>Pseudomonadati</taxon>
        <taxon>Pseudomonadota</taxon>
        <taxon>Betaproteobacteria</taxon>
        <taxon>Burkholderiales</taxon>
        <taxon>Burkholderiaceae</taxon>
        <taxon>Paraburkholderia</taxon>
    </lineage>
</organism>
<sequence>MREIRTFELEHGEPAAAWRVAQPAILKVTAGEVWLTVEGDAEDYWLGRGESFTLPRGVTAWVSAGRDGARVVLSGRRHLRAWPLTGTSIWNWLPRWLLPA</sequence>
<evidence type="ECO:0000313" key="1">
    <source>
        <dbReference type="EMBL" id="CAB3746676.1"/>
    </source>
</evidence>
<keyword evidence="2" id="KW-1185">Reference proteome</keyword>
<name>A0A6J5D1V8_9BURK</name>
<dbReference type="InterPro" id="IPR021317">
    <property type="entry name" value="DUF2917"/>
</dbReference>
<dbReference type="InterPro" id="IPR014710">
    <property type="entry name" value="RmlC-like_jellyroll"/>
</dbReference>
<reference evidence="1 2" key="1">
    <citation type="submission" date="2020-04" db="EMBL/GenBank/DDBJ databases">
        <authorList>
            <person name="De Canck E."/>
        </authorList>
    </citation>
    <scope>NUCLEOTIDE SEQUENCE [LARGE SCALE GENOMIC DNA]</scope>
    <source>
        <strain evidence="1 2">LMG 29542</strain>
    </source>
</reference>
<dbReference type="SUPFAM" id="SSF51182">
    <property type="entry name" value="RmlC-like cupins"/>
    <property type="match status" value="1"/>
</dbReference>
<dbReference type="Proteomes" id="UP000494363">
    <property type="component" value="Unassembled WGS sequence"/>
</dbReference>
<gene>
    <name evidence="1" type="ORF">LMG29542_00269</name>
</gene>
<dbReference type="EMBL" id="CADIKH010000001">
    <property type="protein sequence ID" value="CAB3746676.1"/>
    <property type="molecule type" value="Genomic_DNA"/>
</dbReference>
<evidence type="ECO:0000313" key="2">
    <source>
        <dbReference type="Proteomes" id="UP000494363"/>
    </source>
</evidence>
<evidence type="ECO:0008006" key="3">
    <source>
        <dbReference type="Google" id="ProtNLM"/>
    </source>
</evidence>
<dbReference type="InterPro" id="IPR011051">
    <property type="entry name" value="RmlC_Cupin_sf"/>
</dbReference>
<dbReference type="AlphaFoldDB" id="A0A6J5D1V8"/>
<accession>A0A6J5D1V8</accession>
<dbReference type="Gene3D" id="2.60.120.10">
    <property type="entry name" value="Jelly Rolls"/>
    <property type="match status" value="1"/>
</dbReference>
<protein>
    <recommendedName>
        <fullName evidence="3">DUF2917 domain-containing protein</fullName>
    </recommendedName>
</protein>
<dbReference type="RefSeq" id="WP_175224366.1">
    <property type="nucleotide sequence ID" value="NZ_CADIKH010000001.1"/>
</dbReference>
<dbReference type="Pfam" id="PF11142">
    <property type="entry name" value="DUF2917"/>
    <property type="match status" value="1"/>
</dbReference>